<dbReference type="Proteomes" id="UP000011518">
    <property type="component" value="Unassembled WGS sequence"/>
</dbReference>
<gene>
    <name evidence="2" type="ORF">TREES_T100010936</name>
</gene>
<evidence type="ECO:0000313" key="3">
    <source>
        <dbReference type="Proteomes" id="UP000011518"/>
    </source>
</evidence>
<sequence>MRKQLRSEERCLQGLLLHMDRGDEIYIRKRERNPMDIFDMTTHRLQAPVRRQSPSGSDTTTFQNIHYFNELKDRDSETRTDLKLMYLDPPRAHHTLEIQQQVLLREQQKKRNRIKVQEVRYILPLEMKPPSTITAAFCKGAQEEHAERKGRG</sequence>
<dbReference type="GO" id="GO:0032467">
    <property type="term" value="P:positive regulation of cytokinesis"/>
    <property type="evidence" value="ECO:0007669"/>
    <property type="project" value="InterPro"/>
</dbReference>
<dbReference type="GO" id="GO:0000922">
    <property type="term" value="C:spindle pole"/>
    <property type="evidence" value="ECO:0007669"/>
    <property type="project" value="InterPro"/>
</dbReference>
<dbReference type="InParanoid" id="L9JTE1"/>
<dbReference type="InterPro" id="IPR058191">
    <property type="entry name" value="CSPP1_C"/>
</dbReference>
<organism evidence="2 3">
    <name type="scientific">Tupaia chinensis</name>
    <name type="common">Chinese tree shrew</name>
    <name type="synonym">Tupaia belangeri chinensis</name>
    <dbReference type="NCBI Taxonomy" id="246437"/>
    <lineage>
        <taxon>Eukaryota</taxon>
        <taxon>Metazoa</taxon>
        <taxon>Chordata</taxon>
        <taxon>Craniata</taxon>
        <taxon>Vertebrata</taxon>
        <taxon>Euteleostomi</taxon>
        <taxon>Mammalia</taxon>
        <taxon>Eutheria</taxon>
        <taxon>Euarchontoglires</taxon>
        <taxon>Scandentia</taxon>
        <taxon>Tupaiidae</taxon>
        <taxon>Tupaia</taxon>
    </lineage>
</organism>
<evidence type="ECO:0000259" key="1">
    <source>
        <dbReference type="Pfam" id="PF24578"/>
    </source>
</evidence>
<dbReference type="EMBL" id="KB320954">
    <property type="protein sequence ID" value="ELW52437.1"/>
    <property type="molecule type" value="Genomic_DNA"/>
</dbReference>
<dbReference type="InterPro" id="IPR026708">
    <property type="entry name" value="CSPP1"/>
</dbReference>
<dbReference type="PANTHER" id="PTHR21616">
    <property type="entry name" value="CENTROSOME SPINDLE POLE ASSOCIATED PROTEIN"/>
    <property type="match status" value="1"/>
</dbReference>
<dbReference type="GO" id="GO:0005874">
    <property type="term" value="C:microtubule"/>
    <property type="evidence" value="ECO:0007669"/>
    <property type="project" value="InterPro"/>
</dbReference>
<accession>L9JTE1</accession>
<dbReference type="Pfam" id="PF24578">
    <property type="entry name" value="CSPP1_C"/>
    <property type="match status" value="1"/>
</dbReference>
<evidence type="ECO:0000313" key="2">
    <source>
        <dbReference type="EMBL" id="ELW52437.1"/>
    </source>
</evidence>
<dbReference type="STRING" id="246437.L9JTE1"/>
<dbReference type="GO" id="GO:0005813">
    <property type="term" value="C:centrosome"/>
    <property type="evidence" value="ECO:0007669"/>
    <property type="project" value="InterPro"/>
</dbReference>
<feature type="domain" description="Centrosome and spindle pole-associated protein 1 C-terminal" evidence="1">
    <location>
        <begin position="62"/>
        <end position="115"/>
    </location>
</feature>
<proteinExistence type="predicted"/>
<name>L9JTE1_TUPCH</name>
<keyword evidence="3" id="KW-1185">Reference proteome</keyword>
<protein>
    <submittedName>
        <fullName evidence="2">Centrosome and spindle pole-associated protein 1</fullName>
    </submittedName>
</protein>
<dbReference type="AlphaFoldDB" id="L9JTE1"/>
<reference evidence="3" key="2">
    <citation type="journal article" date="2013" name="Nat. Commun.">
        <title>Genome of the Chinese tree shrew.</title>
        <authorList>
            <person name="Fan Y."/>
            <person name="Huang Z.Y."/>
            <person name="Cao C.C."/>
            <person name="Chen C.S."/>
            <person name="Chen Y.X."/>
            <person name="Fan D.D."/>
            <person name="He J."/>
            <person name="Hou H.L."/>
            <person name="Hu L."/>
            <person name="Hu X.T."/>
            <person name="Jiang X.T."/>
            <person name="Lai R."/>
            <person name="Lang Y.S."/>
            <person name="Liang B."/>
            <person name="Liao S.G."/>
            <person name="Mu D."/>
            <person name="Ma Y.Y."/>
            <person name="Niu Y.Y."/>
            <person name="Sun X.Q."/>
            <person name="Xia J.Q."/>
            <person name="Xiao J."/>
            <person name="Xiong Z.Q."/>
            <person name="Xu L."/>
            <person name="Yang L."/>
            <person name="Zhang Y."/>
            <person name="Zhao W."/>
            <person name="Zhao X.D."/>
            <person name="Zheng Y.T."/>
            <person name="Zhou J.M."/>
            <person name="Zhu Y.B."/>
            <person name="Zhang G.J."/>
            <person name="Wang J."/>
            <person name="Yao Y.G."/>
        </authorList>
    </citation>
    <scope>NUCLEOTIDE SEQUENCE [LARGE SCALE GENOMIC DNA]</scope>
</reference>
<reference evidence="3" key="1">
    <citation type="submission" date="2012-07" db="EMBL/GenBank/DDBJ databases">
        <title>Genome of the Chinese tree shrew, a rising model animal genetically related to primates.</title>
        <authorList>
            <person name="Zhang G."/>
            <person name="Fan Y."/>
            <person name="Yao Y."/>
            <person name="Huang Z."/>
        </authorList>
    </citation>
    <scope>NUCLEOTIDE SEQUENCE [LARGE SCALE GENOMIC DNA]</scope>
</reference>
<dbReference type="PANTHER" id="PTHR21616:SF2">
    <property type="entry name" value="CENTROSOME AND SPINDLE POLE-ASSOCIATED PROTEIN 1"/>
    <property type="match status" value="1"/>
</dbReference>